<name>A0A098G8I3_9GAMM</name>
<proteinExistence type="predicted"/>
<reference evidence="3" key="1">
    <citation type="submission" date="2014-09" db="EMBL/GenBank/DDBJ databases">
        <authorList>
            <person name="Gomez-Valero L."/>
        </authorList>
    </citation>
    <scope>NUCLEOTIDE SEQUENCE [LARGE SCALE GENOMIC DNA]</scope>
    <source>
        <strain evidence="3">ATCC700992</strain>
    </source>
</reference>
<dbReference type="GO" id="GO:0003677">
    <property type="term" value="F:DNA binding"/>
    <property type="evidence" value="ECO:0007669"/>
    <property type="project" value="InterPro"/>
</dbReference>
<organism evidence="2 3">
    <name type="scientific">Legionella fallonii LLAP-10</name>
    <dbReference type="NCBI Taxonomy" id="1212491"/>
    <lineage>
        <taxon>Bacteria</taxon>
        <taxon>Pseudomonadati</taxon>
        <taxon>Pseudomonadota</taxon>
        <taxon>Gammaproteobacteria</taxon>
        <taxon>Legionellales</taxon>
        <taxon>Legionellaceae</taxon>
        <taxon>Legionella</taxon>
    </lineage>
</organism>
<dbReference type="SUPFAM" id="SSF47413">
    <property type="entry name" value="lambda repressor-like DNA-binding domains"/>
    <property type="match status" value="1"/>
</dbReference>
<evidence type="ECO:0000313" key="3">
    <source>
        <dbReference type="Proteomes" id="UP000032430"/>
    </source>
</evidence>
<accession>A0A098G8I3</accession>
<evidence type="ECO:0000259" key="1">
    <source>
        <dbReference type="SMART" id="SM00530"/>
    </source>
</evidence>
<keyword evidence="3" id="KW-1185">Reference proteome</keyword>
<feature type="domain" description="HTH cro/C1-type" evidence="1">
    <location>
        <begin position="34"/>
        <end position="90"/>
    </location>
</feature>
<dbReference type="CDD" id="cd00093">
    <property type="entry name" value="HTH_XRE"/>
    <property type="match status" value="1"/>
</dbReference>
<gene>
    <name evidence="2" type="ORF">LFA_2409</name>
</gene>
<dbReference type="KEGG" id="lfa:LFA_2409"/>
<dbReference type="Pfam" id="PF01381">
    <property type="entry name" value="HTH_3"/>
    <property type="match status" value="1"/>
</dbReference>
<dbReference type="OrthoDB" id="516884at2"/>
<dbReference type="STRING" id="1212491.LFA_2409"/>
<dbReference type="Gene3D" id="1.10.260.40">
    <property type="entry name" value="lambda repressor-like DNA-binding domains"/>
    <property type="match status" value="1"/>
</dbReference>
<dbReference type="HOGENOM" id="CLU_169602_0_0_6"/>
<dbReference type="InterPro" id="IPR001387">
    <property type="entry name" value="Cro/C1-type_HTH"/>
</dbReference>
<protein>
    <recommendedName>
        <fullName evidence="1">HTH cro/C1-type domain-containing protein</fullName>
    </recommendedName>
</protein>
<dbReference type="RefSeq" id="WP_045096218.1">
    <property type="nucleotide sequence ID" value="NZ_LN614827.1"/>
</dbReference>
<dbReference type="Proteomes" id="UP000032430">
    <property type="component" value="Chromosome I"/>
</dbReference>
<dbReference type="AlphaFoldDB" id="A0A098G8I3"/>
<evidence type="ECO:0000313" key="2">
    <source>
        <dbReference type="EMBL" id="CEG57780.1"/>
    </source>
</evidence>
<sequence length="98" mass="11321">MSKKSLSTFEREMLDPDFKEQFDKEYTEFLLAETIRELMESAHKSVRKLAQESGLSPTAIQNIRSGLQDDMKLSNFLTISHACGYHLVLEKDDKRIPL</sequence>
<dbReference type="InterPro" id="IPR010982">
    <property type="entry name" value="Lambda_DNA-bd_dom_sf"/>
</dbReference>
<dbReference type="EMBL" id="LN614827">
    <property type="protein sequence ID" value="CEG57780.1"/>
    <property type="molecule type" value="Genomic_DNA"/>
</dbReference>
<dbReference type="SMART" id="SM00530">
    <property type="entry name" value="HTH_XRE"/>
    <property type="match status" value="1"/>
</dbReference>